<dbReference type="AlphaFoldDB" id="A0A6S7KIK4"/>
<comment type="caution">
    <text evidence="1">The sequence shown here is derived from an EMBL/GenBank/DDBJ whole genome shotgun (WGS) entry which is preliminary data.</text>
</comment>
<name>A0A6S7KIK4_PARCT</name>
<feature type="non-terminal residue" evidence="1">
    <location>
        <position position="1"/>
    </location>
</feature>
<sequence>SLDYLQIKNGTEQLVLNRDDAAGFRLDTTFTHKQHKGVQLLDSHDLTSRTDYMNKYTSVLQTSSYLFPSTSSTPPTCIGVVKPHVIFEKNPSQHMADLNMLEKQEQNTAVFNRLSDGQRKDIWYVRVDGSSDEGPVHKEVQFLWTEKHIMDNHSCTVVTTRHSGGSYLNSVELMNGCLSVAHSNCFIPSTLGGPVEDENGINTEQLK</sequence>
<keyword evidence="2" id="KW-1185">Reference proteome</keyword>
<dbReference type="EMBL" id="CACRXK020036366">
    <property type="protein sequence ID" value="CAB4044817.1"/>
    <property type="molecule type" value="Genomic_DNA"/>
</dbReference>
<evidence type="ECO:0000313" key="2">
    <source>
        <dbReference type="Proteomes" id="UP001152795"/>
    </source>
</evidence>
<reference evidence="1" key="1">
    <citation type="submission" date="2020-04" db="EMBL/GenBank/DDBJ databases">
        <authorList>
            <person name="Alioto T."/>
            <person name="Alioto T."/>
            <person name="Gomez Garrido J."/>
        </authorList>
    </citation>
    <scope>NUCLEOTIDE SEQUENCE</scope>
    <source>
        <strain evidence="1">A484AB</strain>
    </source>
</reference>
<organism evidence="1 2">
    <name type="scientific">Paramuricea clavata</name>
    <name type="common">Red gorgonian</name>
    <name type="synonym">Violescent sea-whip</name>
    <dbReference type="NCBI Taxonomy" id="317549"/>
    <lineage>
        <taxon>Eukaryota</taxon>
        <taxon>Metazoa</taxon>
        <taxon>Cnidaria</taxon>
        <taxon>Anthozoa</taxon>
        <taxon>Octocorallia</taxon>
        <taxon>Malacalcyonacea</taxon>
        <taxon>Plexauridae</taxon>
        <taxon>Paramuricea</taxon>
    </lineage>
</organism>
<evidence type="ECO:0000313" key="1">
    <source>
        <dbReference type="EMBL" id="CAB4044817.1"/>
    </source>
</evidence>
<feature type="non-terminal residue" evidence="1">
    <location>
        <position position="207"/>
    </location>
</feature>
<dbReference type="Proteomes" id="UP001152795">
    <property type="component" value="Unassembled WGS sequence"/>
</dbReference>
<dbReference type="OrthoDB" id="5985505at2759"/>
<accession>A0A6S7KIK4</accession>
<proteinExistence type="predicted"/>
<protein>
    <submittedName>
        <fullName evidence="1">Uncharacterized protein</fullName>
    </submittedName>
</protein>
<gene>
    <name evidence="1" type="ORF">PACLA_8A042397</name>
</gene>